<comment type="subcellular location">
    <subcellularLocation>
        <location evidence="3">Cytoplasm</location>
    </subcellularLocation>
</comment>
<comment type="similarity">
    <text evidence="1 3 5">Belongs to the GrpE family.</text>
</comment>
<dbReference type="InterPro" id="IPR000740">
    <property type="entry name" value="GrpE"/>
</dbReference>
<dbReference type="Pfam" id="PF01025">
    <property type="entry name" value="GrpE"/>
    <property type="match status" value="1"/>
</dbReference>
<evidence type="ECO:0000256" key="1">
    <source>
        <dbReference type="ARBA" id="ARBA00009054"/>
    </source>
</evidence>
<comment type="caution">
    <text evidence="8">The sequence shown here is derived from an EMBL/GenBank/DDBJ whole genome shotgun (WGS) entry which is preliminary data.</text>
</comment>
<feature type="compositionally biased region" description="Basic and acidic residues" evidence="7">
    <location>
        <begin position="30"/>
        <end position="47"/>
    </location>
</feature>
<dbReference type="HAMAP" id="MF_01151">
    <property type="entry name" value="GrpE"/>
    <property type="match status" value="1"/>
</dbReference>
<dbReference type="SUPFAM" id="SSF58014">
    <property type="entry name" value="Coiled-coil domain of nucleotide exchange factor GrpE"/>
    <property type="match status" value="1"/>
</dbReference>
<gene>
    <name evidence="3" type="primary">grpE</name>
    <name evidence="8" type="ORF">ACFPFO_15675</name>
</gene>
<name>A0ABD5QHV5_9EURY</name>
<dbReference type="Proteomes" id="UP001595925">
    <property type="component" value="Unassembled WGS sequence"/>
</dbReference>
<dbReference type="PANTHER" id="PTHR21237:SF23">
    <property type="entry name" value="GRPE PROTEIN HOMOLOG, MITOCHONDRIAL"/>
    <property type="match status" value="1"/>
</dbReference>
<dbReference type="CDD" id="cd00446">
    <property type="entry name" value="GrpE"/>
    <property type="match status" value="1"/>
</dbReference>
<reference evidence="8 9" key="1">
    <citation type="journal article" date="2019" name="Int. J. Syst. Evol. Microbiol.">
        <title>The Global Catalogue of Microorganisms (GCM) 10K type strain sequencing project: providing services to taxonomists for standard genome sequencing and annotation.</title>
        <authorList>
            <consortium name="The Broad Institute Genomics Platform"/>
            <consortium name="The Broad Institute Genome Sequencing Center for Infectious Disease"/>
            <person name="Wu L."/>
            <person name="Ma J."/>
        </authorList>
    </citation>
    <scope>NUCLEOTIDE SEQUENCE [LARGE SCALE GENOMIC DNA]</scope>
    <source>
        <strain evidence="8 9">CGMCC 1.15824</strain>
    </source>
</reference>
<protein>
    <recommendedName>
        <fullName evidence="3 4">Protein GrpE</fullName>
    </recommendedName>
    <alternativeName>
        <fullName evidence="3">HSP-70 cofactor</fullName>
    </alternativeName>
</protein>
<evidence type="ECO:0000313" key="9">
    <source>
        <dbReference type="Proteomes" id="UP001595925"/>
    </source>
</evidence>
<keyword evidence="2 3" id="KW-0143">Chaperone</keyword>
<dbReference type="Gene3D" id="3.90.20.20">
    <property type="match status" value="1"/>
</dbReference>
<comment type="function">
    <text evidence="3 4">Participates actively in the response to hyperosmotic and heat shock by preventing the aggregation of stress-denatured proteins, in association with DnaK and GrpE. It is the nucleotide exchange factor for DnaK and may function as a thermosensor. Unfolded proteins bind initially to DnaJ; upon interaction with the DnaJ-bound protein, DnaK hydrolyzes its bound ATP, resulting in the formation of a stable complex. GrpE releases ADP from DnaK; ATP binding to DnaK triggers the release of the substrate protein, thus completing the reaction cycle. Several rounds of ATP-dependent interactions between DnaJ, DnaK and GrpE are required for fully efficient folding.</text>
</comment>
<dbReference type="AlphaFoldDB" id="A0ABD5QHV5"/>
<dbReference type="InterPro" id="IPR013805">
    <property type="entry name" value="GrpE_CC"/>
</dbReference>
<evidence type="ECO:0000256" key="3">
    <source>
        <dbReference type="HAMAP-Rule" id="MF_01151"/>
    </source>
</evidence>
<dbReference type="SUPFAM" id="SSF51064">
    <property type="entry name" value="Head domain of nucleotide exchange factor GrpE"/>
    <property type="match status" value="1"/>
</dbReference>
<evidence type="ECO:0000256" key="6">
    <source>
        <dbReference type="SAM" id="Coils"/>
    </source>
</evidence>
<keyword evidence="3 4" id="KW-0346">Stress response</keyword>
<dbReference type="PROSITE" id="PS01071">
    <property type="entry name" value="GRPE"/>
    <property type="match status" value="1"/>
</dbReference>
<dbReference type="InterPro" id="IPR009012">
    <property type="entry name" value="GrpE_head"/>
</dbReference>
<feature type="region of interest" description="Disordered" evidence="7">
    <location>
        <begin position="1"/>
        <end position="49"/>
    </location>
</feature>
<keyword evidence="9" id="KW-1185">Reference proteome</keyword>
<accession>A0ABD5QHV5</accession>
<organism evidence="8 9">
    <name type="scientific">Saliphagus infecundisoli</name>
    <dbReference type="NCBI Taxonomy" id="1849069"/>
    <lineage>
        <taxon>Archaea</taxon>
        <taxon>Methanobacteriati</taxon>
        <taxon>Methanobacteriota</taxon>
        <taxon>Stenosarchaea group</taxon>
        <taxon>Halobacteria</taxon>
        <taxon>Halobacteriales</taxon>
        <taxon>Natrialbaceae</taxon>
        <taxon>Saliphagus</taxon>
    </lineage>
</organism>
<dbReference type="Gene3D" id="2.30.22.10">
    <property type="entry name" value="Head domain of nucleotide exchange factor GrpE"/>
    <property type="match status" value="1"/>
</dbReference>
<keyword evidence="6" id="KW-0175">Coiled coil</keyword>
<evidence type="ECO:0000256" key="2">
    <source>
        <dbReference type="ARBA" id="ARBA00023186"/>
    </source>
</evidence>
<evidence type="ECO:0000256" key="4">
    <source>
        <dbReference type="RuleBase" id="RU000639"/>
    </source>
</evidence>
<sequence>MSDDEGTNAVEDAPSDETRDAAGASGDPGMRTDRESDPEELVERAADYDEELAADVEAVIGVDRRDEELDSLQERLEEREAEIEELESKLKRKQADFQNYKKRAEKRRKQVEERATEDLVGRLVGVRDDLKRALEEESGDVEALREGVEMTVREFDRLLEDEGVAEIDPDPGSDVDPQRHQVMVRVESDRPEGTVDEVFAAGYEMGEKVIREAQVTVSDGSGDGGD</sequence>
<feature type="coiled-coil region" evidence="6">
    <location>
        <begin position="62"/>
        <end position="147"/>
    </location>
</feature>
<keyword evidence="3" id="KW-0963">Cytoplasm</keyword>
<evidence type="ECO:0000256" key="5">
    <source>
        <dbReference type="RuleBase" id="RU004478"/>
    </source>
</evidence>
<comment type="subunit">
    <text evidence="3">Homodimer.</text>
</comment>
<evidence type="ECO:0000256" key="7">
    <source>
        <dbReference type="SAM" id="MobiDB-lite"/>
    </source>
</evidence>
<dbReference type="EMBL" id="JBHSJG010000041">
    <property type="protein sequence ID" value="MFC4989177.1"/>
    <property type="molecule type" value="Genomic_DNA"/>
</dbReference>
<dbReference type="PRINTS" id="PR00773">
    <property type="entry name" value="GRPEPROTEIN"/>
</dbReference>
<proteinExistence type="inferred from homology"/>
<dbReference type="GO" id="GO:0005737">
    <property type="term" value="C:cytoplasm"/>
    <property type="evidence" value="ECO:0007669"/>
    <property type="project" value="UniProtKB-SubCell"/>
</dbReference>
<evidence type="ECO:0000313" key="8">
    <source>
        <dbReference type="EMBL" id="MFC4989177.1"/>
    </source>
</evidence>
<dbReference type="RefSeq" id="WP_224829515.1">
    <property type="nucleotide sequence ID" value="NZ_JAIVEF010000022.1"/>
</dbReference>
<dbReference type="PANTHER" id="PTHR21237">
    <property type="entry name" value="GRPE PROTEIN"/>
    <property type="match status" value="1"/>
</dbReference>